<gene>
    <name evidence="2" type="ORF">Rsub_05085</name>
</gene>
<dbReference type="Proteomes" id="UP000247498">
    <property type="component" value="Unassembled WGS sequence"/>
</dbReference>
<dbReference type="EMBL" id="BDRX01000034">
    <property type="protein sequence ID" value="GBF92716.1"/>
    <property type="molecule type" value="Genomic_DNA"/>
</dbReference>
<sequence>MASRPQTAFSLALMLLFAAAAAARPAPHVRRLAGEDGPAAYIPWGSSSGDAAALTTLATQADIQGAADDSGKTWLVTRKAASDVQAGSYGWYNAGGSING</sequence>
<protein>
    <submittedName>
        <fullName evidence="2">Uncharacterized protein</fullName>
    </submittedName>
</protein>
<feature type="chain" id="PRO_5015842222" evidence="1">
    <location>
        <begin position="23"/>
        <end position="100"/>
    </location>
</feature>
<organism evidence="2 3">
    <name type="scientific">Raphidocelis subcapitata</name>
    <dbReference type="NCBI Taxonomy" id="307507"/>
    <lineage>
        <taxon>Eukaryota</taxon>
        <taxon>Viridiplantae</taxon>
        <taxon>Chlorophyta</taxon>
        <taxon>core chlorophytes</taxon>
        <taxon>Chlorophyceae</taxon>
        <taxon>CS clade</taxon>
        <taxon>Sphaeropleales</taxon>
        <taxon>Selenastraceae</taxon>
        <taxon>Raphidocelis</taxon>
    </lineage>
</organism>
<keyword evidence="3" id="KW-1185">Reference proteome</keyword>
<dbReference type="InParanoid" id="A0A2V0NYM2"/>
<reference evidence="2 3" key="1">
    <citation type="journal article" date="2018" name="Sci. Rep.">
        <title>Raphidocelis subcapitata (=Pseudokirchneriella subcapitata) provides an insight into genome evolution and environmental adaptations in the Sphaeropleales.</title>
        <authorList>
            <person name="Suzuki S."/>
            <person name="Yamaguchi H."/>
            <person name="Nakajima N."/>
            <person name="Kawachi M."/>
        </authorList>
    </citation>
    <scope>NUCLEOTIDE SEQUENCE [LARGE SCALE GENOMIC DNA]</scope>
    <source>
        <strain evidence="2 3">NIES-35</strain>
    </source>
</reference>
<dbReference type="AlphaFoldDB" id="A0A2V0NYM2"/>
<comment type="caution">
    <text evidence="2">The sequence shown here is derived from an EMBL/GenBank/DDBJ whole genome shotgun (WGS) entry which is preliminary data.</text>
</comment>
<evidence type="ECO:0000313" key="3">
    <source>
        <dbReference type="Proteomes" id="UP000247498"/>
    </source>
</evidence>
<keyword evidence="1" id="KW-0732">Signal</keyword>
<name>A0A2V0NYM2_9CHLO</name>
<accession>A0A2V0NYM2</accession>
<evidence type="ECO:0000313" key="2">
    <source>
        <dbReference type="EMBL" id="GBF92716.1"/>
    </source>
</evidence>
<proteinExistence type="predicted"/>
<evidence type="ECO:0000256" key="1">
    <source>
        <dbReference type="SAM" id="SignalP"/>
    </source>
</evidence>
<feature type="signal peptide" evidence="1">
    <location>
        <begin position="1"/>
        <end position="22"/>
    </location>
</feature>